<dbReference type="PANTHER" id="PTHR12151:SF25">
    <property type="entry name" value="LINALOOL DEHYDRATASE_ISOMERASE DOMAIN-CONTAINING PROTEIN"/>
    <property type="match status" value="1"/>
</dbReference>
<evidence type="ECO:0000256" key="2">
    <source>
        <dbReference type="ARBA" id="ARBA00023008"/>
    </source>
</evidence>
<evidence type="ECO:0000256" key="1">
    <source>
        <dbReference type="ARBA" id="ARBA00010996"/>
    </source>
</evidence>
<evidence type="ECO:0000313" key="7">
    <source>
        <dbReference type="EMBL" id="KRT55332.1"/>
    </source>
</evidence>
<feature type="binding site" evidence="3">
    <location>
        <position position="163"/>
    </location>
    <ligand>
        <name>Cu cation</name>
        <dbReference type="ChEBI" id="CHEBI:23378"/>
    </ligand>
</feature>
<keyword evidence="8" id="KW-1185">Reference proteome</keyword>
<gene>
    <name evidence="7" type="ORF">Ga0074115_11690</name>
</gene>
<keyword evidence="3" id="KW-0479">Metal-binding</keyword>
<keyword evidence="5" id="KW-0732">Signal</keyword>
<evidence type="ECO:0000256" key="3">
    <source>
        <dbReference type="PIRSR" id="PIRSR603782-1"/>
    </source>
</evidence>
<evidence type="ECO:0000259" key="6">
    <source>
        <dbReference type="PROSITE" id="PS51352"/>
    </source>
</evidence>
<dbReference type="Pfam" id="PF02630">
    <property type="entry name" value="SCO1-SenC"/>
    <property type="match status" value="1"/>
</dbReference>
<keyword evidence="2 3" id="KW-0186">Copper</keyword>
<dbReference type="RefSeq" id="WP_232432935.1">
    <property type="nucleotide sequence ID" value="NZ_KQ557123.1"/>
</dbReference>
<proteinExistence type="inferred from homology"/>
<organism evidence="7 8">
    <name type="scientific">endosymbiont of Ridgeia piscesae</name>
    <dbReference type="NCBI Taxonomy" id="54398"/>
    <lineage>
        <taxon>Bacteria</taxon>
        <taxon>Pseudomonadati</taxon>
        <taxon>Pseudomonadota</taxon>
        <taxon>Gammaproteobacteria</taxon>
        <taxon>sulfur-oxidizing symbionts</taxon>
    </lineage>
</organism>
<dbReference type="FunFam" id="3.40.30.10:FF:000013">
    <property type="entry name" value="Blast:Protein SCO1 homolog, mitochondrial"/>
    <property type="match status" value="1"/>
</dbReference>
<feature type="chain" id="PRO_5006667057" evidence="5">
    <location>
        <begin position="23"/>
        <end position="200"/>
    </location>
</feature>
<dbReference type="CDD" id="cd02968">
    <property type="entry name" value="SCO"/>
    <property type="match status" value="1"/>
</dbReference>
<dbReference type="InterPro" id="IPR036249">
    <property type="entry name" value="Thioredoxin-like_sf"/>
</dbReference>
<dbReference type="PATRIC" id="fig|54398.3.peg.1314"/>
<dbReference type="Proteomes" id="UP000051634">
    <property type="component" value="Unassembled WGS sequence"/>
</dbReference>
<feature type="binding site" evidence="3">
    <location>
        <position position="72"/>
    </location>
    <ligand>
        <name>Cu cation</name>
        <dbReference type="ChEBI" id="CHEBI:23378"/>
    </ligand>
</feature>
<accession>A0A0T5YXF9</accession>
<evidence type="ECO:0000313" key="8">
    <source>
        <dbReference type="Proteomes" id="UP000051634"/>
    </source>
</evidence>
<feature type="signal peptide" evidence="5">
    <location>
        <begin position="1"/>
        <end position="22"/>
    </location>
</feature>
<sequence>MSERLLMSLFFCLFFLSLSAVAGAEAPRQDEVLEQVEAPPGGDFVLASVNGPLDTRQLRGKSIFLYFGYTRCPDVCPTSLSFLTQALSELSDEELRKTVSIFVSVDPQHDTVESLADYVEYFHPNLVGVTGTEEAVAKVAKQYGAQYYEVELEGSAFGYAVNHSAATYLIAPDGELRFIFPHETPPEVLLQAVRHLNAGN</sequence>
<name>A0A0T5YXF9_9GAMM</name>
<dbReference type="InterPro" id="IPR003782">
    <property type="entry name" value="SCO1/SenC"/>
</dbReference>
<evidence type="ECO:0000256" key="4">
    <source>
        <dbReference type="PIRSR" id="PIRSR603782-2"/>
    </source>
</evidence>
<feature type="domain" description="Thioredoxin" evidence="6">
    <location>
        <begin position="35"/>
        <end position="198"/>
    </location>
</feature>
<feature type="disulfide bond" description="Redox-active" evidence="4">
    <location>
        <begin position="72"/>
        <end position="76"/>
    </location>
</feature>
<comment type="similarity">
    <text evidence="1">Belongs to the SCO1/2 family.</text>
</comment>
<dbReference type="PANTHER" id="PTHR12151">
    <property type="entry name" value="ELECTRON TRANSPORT PROTIN SCO1/SENC FAMILY MEMBER"/>
    <property type="match status" value="1"/>
</dbReference>
<dbReference type="Gene3D" id="3.40.30.10">
    <property type="entry name" value="Glutaredoxin"/>
    <property type="match status" value="1"/>
</dbReference>
<evidence type="ECO:0000256" key="5">
    <source>
        <dbReference type="SAM" id="SignalP"/>
    </source>
</evidence>
<comment type="caution">
    <text evidence="7">The sequence shown here is derived from an EMBL/GenBank/DDBJ whole genome shotgun (WGS) entry which is preliminary data.</text>
</comment>
<dbReference type="AlphaFoldDB" id="A0A0T5YXF9"/>
<dbReference type="GO" id="GO:0046872">
    <property type="term" value="F:metal ion binding"/>
    <property type="evidence" value="ECO:0007669"/>
    <property type="project" value="UniProtKB-KW"/>
</dbReference>
<protein>
    <submittedName>
        <fullName evidence="7">Cytochrome oxidase Cu insertion factor, SCO1/SenC/PrrC family</fullName>
    </submittedName>
</protein>
<dbReference type="PROSITE" id="PS51352">
    <property type="entry name" value="THIOREDOXIN_2"/>
    <property type="match status" value="1"/>
</dbReference>
<dbReference type="SUPFAM" id="SSF52833">
    <property type="entry name" value="Thioredoxin-like"/>
    <property type="match status" value="1"/>
</dbReference>
<feature type="binding site" evidence="3">
    <location>
        <position position="76"/>
    </location>
    <ligand>
        <name>Cu cation</name>
        <dbReference type="ChEBI" id="CHEBI:23378"/>
    </ligand>
</feature>
<keyword evidence="4" id="KW-1015">Disulfide bond</keyword>
<reference evidence="7 8" key="1">
    <citation type="submission" date="2015-11" db="EMBL/GenBank/DDBJ databases">
        <title>The genome of Candidatus Endoriftia persephone in Ridgeia piscesae and population structure of the North Eastern Pacific vestimentiferan symbionts.</title>
        <authorList>
            <person name="Perez M."/>
            <person name="Juniper K.S."/>
        </authorList>
    </citation>
    <scope>NUCLEOTIDE SEQUENCE [LARGE SCALE GENOMIC DNA]</scope>
    <source>
        <strain evidence="7">Ind11</strain>
    </source>
</reference>
<dbReference type="EMBL" id="LDXT01000081">
    <property type="protein sequence ID" value="KRT55332.1"/>
    <property type="molecule type" value="Genomic_DNA"/>
</dbReference>
<dbReference type="InterPro" id="IPR013766">
    <property type="entry name" value="Thioredoxin_domain"/>
</dbReference>